<dbReference type="AlphaFoldDB" id="A0AAF0Q3P8"/>
<name>A0AAF0Q3P8_SOLVR</name>
<keyword evidence="2" id="KW-1185">Reference proteome</keyword>
<dbReference type="InterPro" id="IPR032567">
    <property type="entry name" value="RTL1-rel"/>
</dbReference>
<dbReference type="InterPro" id="IPR043502">
    <property type="entry name" value="DNA/RNA_pol_sf"/>
</dbReference>
<dbReference type="PANTHER" id="PTHR15503">
    <property type="entry name" value="LDOC1 RELATED"/>
    <property type="match status" value="1"/>
</dbReference>
<dbReference type="EMBL" id="CP133613">
    <property type="protein sequence ID" value="WMV14235.1"/>
    <property type="molecule type" value="Genomic_DNA"/>
</dbReference>
<protein>
    <submittedName>
        <fullName evidence="1">Uncharacterized protein</fullName>
    </submittedName>
</protein>
<gene>
    <name evidence="1" type="ORF">MTR67_007620</name>
</gene>
<reference evidence="1" key="1">
    <citation type="submission" date="2023-08" db="EMBL/GenBank/DDBJ databases">
        <title>A de novo genome assembly of Solanum verrucosum Schlechtendal, a Mexican diploid species geographically isolated from the other diploid A-genome species in potato relatives.</title>
        <authorList>
            <person name="Hosaka K."/>
        </authorList>
    </citation>
    <scope>NUCLEOTIDE SEQUENCE</scope>
    <source>
        <tissue evidence="1">Young leaves</tissue>
    </source>
</reference>
<dbReference type="Proteomes" id="UP001234989">
    <property type="component" value="Chromosome 2"/>
</dbReference>
<accession>A0AAF0Q3P8</accession>
<dbReference type="Gene3D" id="3.10.10.10">
    <property type="entry name" value="HIV Type 1 Reverse Transcriptase, subunit A, domain 1"/>
    <property type="match status" value="1"/>
</dbReference>
<sequence>MARKMISKGCFYHLIQVRDTDSNISTLELVLIVDESSKMFPNDLSGIPLKRQIDFGIGLLPDTQPISIPSYHMASIELKELKALLKDLLDKSFIRPNISPWGL</sequence>
<evidence type="ECO:0000313" key="2">
    <source>
        <dbReference type="Proteomes" id="UP001234989"/>
    </source>
</evidence>
<dbReference type="SUPFAM" id="SSF56672">
    <property type="entry name" value="DNA/RNA polymerases"/>
    <property type="match status" value="1"/>
</dbReference>
<organism evidence="1 2">
    <name type="scientific">Solanum verrucosum</name>
    <dbReference type="NCBI Taxonomy" id="315347"/>
    <lineage>
        <taxon>Eukaryota</taxon>
        <taxon>Viridiplantae</taxon>
        <taxon>Streptophyta</taxon>
        <taxon>Embryophyta</taxon>
        <taxon>Tracheophyta</taxon>
        <taxon>Spermatophyta</taxon>
        <taxon>Magnoliopsida</taxon>
        <taxon>eudicotyledons</taxon>
        <taxon>Gunneridae</taxon>
        <taxon>Pentapetalae</taxon>
        <taxon>asterids</taxon>
        <taxon>lamiids</taxon>
        <taxon>Solanales</taxon>
        <taxon>Solanaceae</taxon>
        <taxon>Solanoideae</taxon>
        <taxon>Solaneae</taxon>
        <taxon>Solanum</taxon>
    </lineage>
</organism>
<proteinExistence type="predicted"/>
<evidence type="ECO:0000313" key="1">
    <source>
        <dbReference type="EMBL" id="WMV14235.1"/>
    </source>
</evidence>
<dbReference type="PANTHER" id="PTHR15503:SF45">
    <property type="entry name" value="RNA-DIRECTED DNA POLYMERASE HOMOLOG"/>
    <property type="match status" value="1"/>
</dbReference>